<name>A0A8H7Q769_MORIS</name>
<dbReference type="AlphaFoldDB" id="A0A8H7Q769"/>
<dbReference type="SUPFAM" id="SSF51735">
    <property type="entry name" value="NAD(P)-binding Rossmann-fold domains"/>
    <property type="match status" value="1"/>
</dbReference>
<gene>
    <name evidence="4" type="ORF">INT43_002817</name>
</gene>
<dbReference type="EMBL" id="JAEPQZ010000001">
    <property type="protein sequence ID" value="KAG2186379.1"/>
    <property type="molecule type" value="Genomic_DNA"/>
</dbReference>
<proteinExistence type="inferred from homology"/>
<dbReference type="OrthoDB" id="2735536at2759"/>
<dbReference type="CDD" id="cd05227">
    <property type="entry name" value="AR_SDR_e"/>
    <property type="match status" value="1"/>
</dbReference>
<keyword evidence="1" id="KW-0560">Oxidoreductase</keyword>
<feature type="domain" description="NAD-dependent epimerase/dehydratase" evidence="3">
    <location>
        <begin position="6"/>
        <end position="263"/>
    </location>
</feature>
<comment type="similarity">
    <text evidence="2">Belongs to the NAD(P)-dependent epimerase/dehydratase family. Dihydroflavonol-4-reductase subfamily.</text>
</comment>
<dbReference type="InterPro" id="IPR050425">
    <property type="entry name" value="NAD(P)_dehydrat-like"/>
</dbReference>
<evidence type="ECO:0000256" key="1">
    <source>
        <dbReference type="ARBA" id="ARBA00023002"/>
    </source>
</evidence>
<dbReference type="PANTHER" id="PTHR10366:SF564">
    <property type="entry name" value="STEROL-4-ALPHA-CARBOXYLATE 3-DEHYDROGENASE, DECARBOXYLATING"/>
    <property type="match status" value="1"/>
</dbReference>
<dbReference type="InterPro" id="IPR001509">
    <property type="entry name" value="Epimerase_deHydtase"/>
</dbReference>
<evidence type="ECO:0000313" key="5">
    <source>
        <dbReference type="Proteomes" id="UP000654370"/>
    </source>
</evidence>
<accession>A0A8H7Q769</accession>
<organism evidence="4 5">
    <name type="scientific">Mortierella isabellina</name>
    <name type="common">Filamentous fungus</name>
    <name type="synonym">Umbelopsis isabellina</name>
    <dbReference type="NCBI Taxonomy" id="91625"/>
    <lineage>
        <taxon>Eukaryota</taxon>
        <taxon>Fungi</taxon>
        <taxon>Fungi incertae sedis</taxon>
        <taxon>Mucoromycota</taxon>
        <taxon>Mucoromycotina</taxon>
        <taxon>Umbelopsidomycetes</taxon>
        <taxon>Umbelopsidales</taxon>
        <taxon>Umbelopsidaceae</taxon>
        <taxon>Umbelopsis</taxon>
    </lineage>
</organism>
<evidence type="ECO:0000313" key="4">
    <source>
        <dbReference type="EMBL" id="KAG2186379.1"/>
    </source>
</evidence>
<dbReference type="Proteomes" id="UP000654370">
    <property type="component" value="Unassembled WGS sequence"/>
</dbReference>
<dbReference type="Gene3D" id="3.40.50.720">
    <property type="entry name" value="NAD(P)-binding Rossmann-like Domain"/>
    <property type="match status" value="1"/>
</dbReference>
<dbReference type="GO" id="GO:0016616">
    <property type="term" value="F:oxidoreductase activity, acting on the CH-OH group of donors, NAD or NADP as acceptor"/>
    <property type="evidence" value="ECO:0007669"/>
    <property type="project" value="TreeGrafter"/>
</dbReference>
<comment type="caution">
    <text evidence="4">The sequence shown here is derived from an EMBL/GenBank/DDBJ whole genome shotgun (WGS) entry which is preliminary data.</text>
</comment>
<evidence type="ECO:0000259" key="3">
    <source>
        <dbReference type="Pfam" id="PF01370"/>
    </source>
</evidence>
<dbReference type="InterPro" id="IPR036291">
    <property type="entry name" value="NAD(P)-bd_dom_sf"/>
</dbReference>
<keyword evidence="5" id="KW-1185">Reference proteome</keyword>
<protein>
    <recommendedName>
        <fullName evidence="3">NAD-dependent epimerase/dehydratase domain-containing protein</fullName>
    </recommendedName>
</protein>
<dbReference type="FunFam" id="3.40.50.720:FF:000191">
    <property type="entry name" value="Methylglyoxal reductase (NADPH-dependent)"/>
    <property type="match status" value="1"/>
</dbReference>
<dbReference type="PANTHER" id="PTHR10366">
    <property type="entry name" value="NAD DEPENDENT EPIMERASE/DEHYDRATASE"/>
    <property type="match status" value="1"/>
</dbReference>
<sequence>MSGKLVLVTGPSGYVGAHVFQTLLEKGYNVRGTVRSDEKANQLKEDFAKYKSQIESFVIVEDIAKDGVFEDAVKGVDYIIHVASPFHFDIKDNKRDMLDPAVKGTNNILTAAKKEKQIKRVVITSSFAAILDLNKGDRPGYTYTEKDWNPVTWDEACTSDNPAAVYCASKKFAEQAAYKFVEEEKPSFDIATMCMPMVYGPIVHRIKKMDDLNTSVATVWSIVNGSSKEVPPTEFPVWVDVRDTAEAHVAALTSDKASNQRFLLGAGNYINEQIAAIAKKQYPDRNIAGDVSKINAESKGFKIDGSKAEKYLLGKPYITLQKCITDTISQLFELEKKL</sequence>
<reference evidence="4" key="1">
    <citation type="submission" date="2020-12" db="EMBL/GenBank/DDBJ databases">
        <title>Metabolic potential, ecology and presence of endohyphal bacteria is reflected in genomic diversity of Mucoromycotina.</title>
        <authorList>
            <person name="Muszewska A."/>
            <person name="Okrasinska A."/>
            <person name="Steczkiewicz K."/>
            <person name="Drgas O."/>
            <person name="Orlowska M."/>
            <person name="Perlinska-Lenart U."/>
            <person name="Aleksandrzak-Piekarczyk T."/>
            <person name="Szatraj K."/>
            <person name="Zielenkiewicz U."/>
            <person name="Pilsyk S."/>
            <person name="Malc E."/>
            <person name="Mieczkowski P."/>
            <person name="Kruszewska J.S."/>
            <person name="Biernat P."/>
            <person name="Pawlowska J."/>
        </authorList>
    </citation>
    <scope>NUCLEOTIDE SEQUENCE</scope>
    <source>
        <strain evidence="4">WA0000067209</strain>
    </source>
</reference>
<evidence type="ECO:0000256" key="2">
    <source>
        <dbReference type="ARBA" id="ARBA00023445"/>
    </source>
</evidence>
<dbReference type="Pfam" id="PF01370">
    <property type="entry name" value="Epimerase"/>
    <property type="match status" value="1"/>
</dbReference>